<proteinExistence type="predicted"/>
<evidence type="ECO:0000313" key="1">
    <source>
        <dbReference type="EMBL" id="CAG6571434.1"/>
    </source>
</evidence>
<reference evidence="1" key="1">
    <citation type="submission" date="2021-05" db="EMBL/GenBank/DDBJ databases">
        <authorList>
            <person name="Alioto T."/>
            <person name="Alioto T."/>
            <person name="Gomez Garrido J."/>
        </authorList>
    </citation>
    <scope>NUCLEOTIDE SEQUENCE</scope>
</reference>
<dbReference type="AlphaFoldDB" id="A0A8D8NN95"/>
<dbReference type="EMBL" id="HBUE01285968">
    <property type="protein sequence ID" value="CAG6571434.1"/>
    <property type="molecule type" value="Transcribed_RNA"/>
</dbReference>
<dbReference type="EMBL" id="HBUE01180368">
    <property type="protein sequence ID" value="CAG6519874.1"/>
    <property type="molecule type" value="Transcribed_RNA"/>
</dbReference>
<organism evidence="1">
    <name type="scientific">Culex pipiens</name>
    <name type="common">House mosquito</name>
    <dbReference type="NCBI Taxonomy" id="7175"/>
    <lineage>
        <taxon>Eukaryota</taxon>
        <taxon>Metazoa</taxon>
        <taxon>Ecdysozoa</taxon>
        <taxon>Arthropoda</taxon>
        <taxon>Hexapoda</taxon>
        <taxon>Insecta</taxon>
        <taxon>Pterygota</taxon>
        <taxon>Neoptera</taxon>
        <taxon>Endopterygota</taxon>
        <taxon>Diptera</taxon>
        <taxon>Nematocera</taxon>
        <taxon>Culicoidea</taxon>
        <taxon>Culicidae</taxon>
        <taxon>Culicinae</taxon>
        <taxon>Culicini</taxon>
        <taxon>Culex</taxon>
        <taxon>Culex</taxon>
    </lineage>
</organism>
<name>A0A8D8NN95_CULPI</name>
<dbReference type="EMBL" id="HBUE01066202">
    <property type="protein sequence ID" value="CAG6470769.1"/>
    <property type="molecule type" value="Transcribed_RNA"/>
</dbReference>
<protein>
    <submittedName>
        <fullName evidence="1">(northern house mosquito) hypothetical protein</fullName>
    </submittedName>
</protein>
<sequence length="120" mass="13637">MKTLFIDGIYQPRKRKSLSCCTEPVLSRNLPESPTYGHLPTPRCFRYLLVPQPWLSIVVTIESFKAGSGDVLARRQPNANKVFGCKNKCFAPGYDQNNHALGMQIGLIIDCRRTNRWILV</sequence>
<dbReference type="EMBL" id="HBUE01066208">
    <property type="protein sequence ID" value="CAG6470773.1"/>
    <property type="molecule type" value="Transcribed_RNA"/>
</dbReference>
<accession>A0A8D8NN95</accession>